<comment type="caution">
    <text evidence="5">The sequence shown here is derived from an EMBL/GenBank/DDBJ whole genome shotgun (WGS) entry which is preliminary data.</text>
</comment>
<feature type="domain" description="Enoyl-CoA hydratase/isomerase" evidence="4">
    <location>
        <begin position="15"/>
        <end position="332"/>
    </location>
</feature>
<dbReference type="PANTHER" id="PTHR43176">
    <property type="entry name" value="3-HYDROXYISOBUTYRYL-COA HYDROLASE-RELATED"/>
    <property type="match status" value="1"/>
</dbReference>
<evidence type="ECO:0000256" key="3">
    <source>
        <dbReference type="ARBA" id="ARBA00022801"/>
    </source>
</evidence>
<dbReference type="NCBIfam" id="NF004127">
    <property type="entry name" value="PRK05617.1"/>
    <property type="match status" value="1"/>
</dbReference>
<dbReference type="Proteomes" id="UP000284333">
    <property type="component" value="Unassembled WGS sequence"/>
</dbReference>
<evidence type="ECO:0000256" key="2">
    <source>
        <dbReference type="ARBA" id="ARBA00011915"/>
    </source>
</evidence>
<keyword evidence="3" id="KW-0378">Hydrolase</keyword>
<gene>
    <name evidence="5" type="ORF">EF834_02270</name>
</gene>
<dbReference type="EC" id="3.1.2.4" evidence="2"/>
<dbReference type="Gene3D" id="3.90.226.10">
    <property type="entry name" value="2-enoyl-CoA Hydratase, Chain A, domain 1"/>
    <property type="match status" value="1"/>
</dbReference>
<evidence type="ECO:0000313" key="5">
    <source>
        <dbReference type="EMBL" id="RVW06294.1"/>
    </source>
</evidence>
<sequence length="340" mass="36573">MTSFIQTHVHGSVAEIVLDRPDALNALDTSMIRDMYTPLMQWRDDDAIDAVLVTSSSERAFCAGGDIKSVRQASLDGDHDAVHEFFAAEYRLNALIAEYPKPYVALIDGHAMGGGLGISVHGSVRVVTERASLAMPEPAIGFFPDIGASYFLPRLNGSTGMYLGLTGARATGADALTAGLATHFVPSEQLGALADEIRKGDVSAALAAHTEDAPPSELAEQLDEIDRVFGSGTVPEMLARLTGDDEWTVRTREAMMSPSPSSLWVTAKLIRQGAEQSLEECLAFELALGAEVTRNHDFIEGVRALLVDKDRNPRWNPPTVDEIDPIAIDALFIQAARAAE</sequence>
<dbReference type="OrthoDB" id="9790967at2"/>
<dbReference type="EMBL" id="RKLN01000001">
    <property type="protein sequence ID" value="RVW06294.1"/>
    <property type="molecule type" value="Genomic_DNA"/>
</dbReference>
<protein>
    <recommendedName>
        <fullName evidence="2">3-hydroxyisobutyryl-CoA hydrolase</fullName>
        <ecNumber evidence="2">3.1.2.4</ecNumber>
    </recommendedName>
</protein>
<evidence type="ECO:0000256" key="1">
    <source>
        <dbReference type="ARBA" id="ARBA00001709"/>
    </source>
</evidence>
<evidence type="ECO:0000259" key="4">
    <source>
        <dbReference type="Pfam" id="PF16113"/>
    </source>
</evidence>
<keyword evidence="6" id="KW-1185">Reference proteome</keyword>
<comment type="catalytic activity">
    <reaction evidence="1">
        <text>3-hydroxy-2-methylpropanoyl-CoA + H2O = 3-hydroxy-2-methylpropanoate + CoA + H(+)</text>
        <dbReference type="Rhea" id="RHEA:20888"/>
        <dbReference type="ChEBI" id="CHEBI:11805"/>
        <dbReference type="ChEBI" id="CHEBI:15377"/>
        <dbReference type="ChEBI" id="CHEBI:15378"/>
        <dbReference type="ChEBI" id="CHEBI:57287"/>
        <dbReference type="ChEBI" id="CHEBI:57340"/>
        <dbReference type="EC" id="3.1.2.4"/>
    </reaction>
</comment>
<dbReference type="GO" id="GO:0003860">
    <property type="term" value="F:3-hydroxyisobutyryl-CoA hydrolase activity"/>
    <property type="evidence" value="ECO:0007669"/>
    <property type="project" value="UniProtKB-EC"/>
</dbReference>
<dbReference type="GO" id="GO:0016853">
    <property type="term" value="F:isomerase activity"/>
    <property type="evidence" value="ECO:0007669"/>
    <property type="project" value="UniProtKB-KW"/>
</dbReference>
<dbReference type="RefSeq" id="WP_127945363.1">
    <property type="nucleotide sequence ID" value="NZ_RKLN01000001.1"/>
</dbReference>
<keyword evidence="5" id="KW-0413">Isomerase</keyword>
<reference evidence="5 6" key="1">
    <citation type="submission" date="2018-11" db="EMBL/GenBank/DDBJ databases">
        <title>Rhodococcus spongicola sp. nov. and Rhodococcus xishaensis sp. nov. from marine sponges.</title>
        <authorList>
            <person name="Li L."/>
            <person name="Lin H.W."/>
        </authorList>
    </citation>
    <scope>NUCLEOTIDE SEQUENCE [LARGE SCALE GENOMIC DNA]</scope>
    <source>
        <strain evidence="5 6">LHW50502</strain>
    </source>
</reference>
<dbReference type="InterPro" id="IPR032259">
    <property type="entry name" value="HIBYL-CoA-H"/>
</dbReference>
<evidence type="ECO:0000313" key="6">
    <source>
        <dbReference type="Proteomes" id="UP000284333"/>
    </source>
</evidence>
<proteinExistence type="predicted"/>
<organism evidence="5 6">
    <name type="scientific">Rhodococcus spongiicola</name>
    <dbReference type="NCBI Taxonomy" id="2487352"/>
    <lineage>
        <taxon>Bacteria</taxon>
        <taxon>Bacillati</taxon>
        <taxon>Actinomycetota</taxon>
        <taxon>Actinomycetes</taxon>
        <taxon>Mycobacteriales</taxon>
        <taxon>Nocardiaceae</taxon>
        <taxon>Rhodococcus</taxon>
    </lineage>
</organism>
<dbReference type="InterPro" id="IPR029045">
    <property type="entry name" value="ClpP/crotonase-like_dom_sf"/>
</dbReference>
<dbReference type="AlphaFoldDB" id="A0A3S3E5L9"/>
<dbReference type="GO" id="GO:0006574">
    <property type="term" value="P:L-valine catabolic process"/>
    <property type="evidence" value="ECO:0007669"/>
    <property type="project" value="TreeGrafter"/>
</dbReference>
<dbReference type="CDD" id="cd06558">
    <property type="entry name" value="crotonase-like"/>
    <property type="match status" value="1"/>
</dbReference>
<name>A0A3S3E5L9_9NOCA</name>
<dbReference type="PANTHER" id="PTHR43176:SF3">
    <property type="entry name" value="3-HYDROXYISOBUTYRYL-COA HYDROLASE, MITOCHONDRIAL"/>
    <property type="match status" value="1"/>
</dbReference>
<dbReference type="SUPFAM" id="SSF52096">
    <property type="entry name" value="ClpP/crotonase"/>
    <property type="match status" value="1"/>
</dbReference>
<dbReference type="InterPro" id="IPR045004">
    <property type="entry name" value="ECH_dom"/>
</dbReference>
<accession>A0A3S3E5L9</accession>
<dbReference type="Pfam" id="PF16113">
    <property type="entry name" value="ECH_2"/>
    <property type="match status" value="1"/>
</dbReference>